<dbReference type="RefSeq" id="WP_081191468.1">
    <property type="nucleotide sequence ID" value="NZ_MWIH01000005.1"/>
</dbReference>
<keyword evidence="2" id="KW-1185">Reference proteome</keyword>
<dbReference type="InterPro" id="IPR021400">
    <property type="entry name" value="DUF3039"/>
</dbReference>
<protein>
    <recommendedName>
        <fullName evidence="3">DUF3039 domain-containing protein</fullName>
    </recommendedName>
</protein>
<evidence type="ECO:0000313" key="2">
    <source>
        <dbReference type="Proteomes" id="UP000192591"/>
    </source>
</evidence>
<sequence length="336" mass="37633">MLSRRARPTLRTLQDDLTDGWESPHPQRALAKGDFENLHPLADLPHPMIAKATAAFPDNPADDNHAGRIVSCTSLPLLEVKAGQWRGGVWIDAKGTCWLLIAGRAKGNHEDRDDFYQRIVRIESDGPGLASMRPGEDDIRLHKREAASAALQQWELDVQSQLTAQLRRVQAGGTTRATIRRPLSEQSLTEIQLTVTTCRDDGYEADEIVLEIATASRWVGSELEWQFINRALSVLNPPEQQWGRYGNTFDTVAEAGAFIHRVEELDQLNAEQTLASSQPGQHAHYTHRKGLTESSLNGKAVRALCGVFFVPYQDHADMPECLLCQQRFKEIDRVRT</sequence>
<proteinExistence type="predicted"/>
<name>A0A1V9A5P1_SACPI</name>
<organism evidence="1 2">
    <name type="scientific">Saccharomonospora piscinae</name>
    <dbReference type="NCBI Taxonomy" id="687388"/>
    <lineage>
        <taxon>Bacteria</taxon>
        <taxon>Bacillati</taxon>
        <taxon>Actinomycetota</taxon>
        <taxon>Actinomycetes</taxon>
        <taxon>Pseudonocardiales</taxon>
        <taxon>Pseudonocardiaceae</taxon>
        <taxon>Saccharomonospora</taxon>
    </lineage>
</organism>
<dbReference type="AlphaFoldDB" id="A0A1V9A5P1"/>
<dbReference type="EMBL" id="MWIH01000005">
    <property type="protein sequence ID" value="OQO92403.1"/>
    <property type="molecule type" value="Genomic_DNA"/>
</dbReference>
<accession>A0A1V9A5P1</accession>
<gene>
    <name evidence="1" type="ORF">B1813_09380</name>
</gene>
<evidence type="ECO:0000313" key="1">
    <source>
        <dbReference type="EMBL" id="OQO92403.1"/>
    </source>
</evidence>
<evidence type="ECO:0008006" key="3">
    <source>
        <dbReference type="Google" id="ProtNLM"/>
    </source>
</evidence>
<dbReference type="Pfam" id="PF11238">
    <property type="entry name" value="DUF3039"/>
    <property type="match status" value="1"/>
</dbReference>
<comment type="caution">
    <text evidence="1">The sequence shown here is derived from an EMBL/GenBank/DDBJ whole genome shotgun (WGS) entry which is preliminary data.</text>
</comment>
<reference evidence="1 2" key="1">
    <citation type="submission" date="2017-02" db="EMBL/GenBank/DDBJ databases">
        <title>Draft genome of Saccharomonospora sp. 154.</title>
        <authorList>
            <person name="Alonso-Carmona G.S."/>
            <person name="De La Haba R."/>
            <person name="Vera-Gargallo B."/>
            <person name="Sandoval-Trujillo A.H."/>
            <person name="Ramirez-Duran N."/>
            <person name="Ventosa A."/>
        </authorList>
    </citation>
    <scope>NUCLEOTIDE SEQUENCE [LARGE SCALE GENOMIC DNA]</scope>
    <source>
        <strain evidence="1 2">LRS4.154</strain>
    </source>
</reference>
<dbReference type="Proteomes" id="UP000192591">
    <property type="component" value="Unassembled WGS sequence"/>
</dbReference>